<evidence type="ECO:0000313" key="2">
    <source>
        <dbReference type="Proteomes" id="UP000620124"/>
    </source>
</evidence>
<protein>
    <submittedName>
        <fullName evidence="1">Uncharacterized protein</fullName>
    </submittedName>
</protein>
<organism evidence="1 2">
    <name type="scientific">Mycena venus</name>
    <dbReference type="NCBI Taxonomy" id="2733690"/>
    <lineage>
        <taxon>Eukaryota</taxon>
        <taxon>Fungi</taxon>
        <taxon>Dikarya</taxon>
        <taxon>Basidiomycota</taxon>
        <taxon>Agaricomycotina</taxon>
        <taxon>Agaricomycetes</taxon>
        <taxon>Agaricomycetidae</taxon>
        <taxon>Agaricales</taxon>
        <taxon>Marasmiineae</taxon>
        <taxon>Mycenaceae</taxon>
        <taxon>Mycena</taxon>
    </lineage>
</organism>
<dbReference type="EMBL" id="JACAZI010000003">
    <property type="protein sequence ID" value="KAF7365689.1"/>
    <property type="molecule type" value="Genomic_DNA"/>
</dbReference>
<dbReference type="Proteomes" id="UP000620124">
    <property type="component" value="Unassembled WGS sequence"/>
</dbReference>
<accession>A0A8H6YVY6</accession>
<name>A0A8H6YVY6_9AGAR</name>
<sequence>MFDERESMPRTAVKRLLASLSPPTHSVVYHVSPRSLPGFLLALVLRPRSATNNISFFGKRIYGALLQLVDVVCVLPTTVRSFSPRHSPASTRGSTTRRVAIRAAEDTRLVVLAVCFNVTHRESVSTLSVPFFIQFIRRGAGRTSDLLVYAAA</sequence>
<evidence type="ECO:0000313" key="1">
    <source>
        <dbReference type="EMBL" id="KAF7365689.1"/>
    </source>
</evidence>
<keyword evidence="2" id="KW-1185">Reference proteome</keyword>
<dbReference type="AlphaFoldDB" id="A0A8H6YVY6"/>
<proteinExistence type="predicted"/>
<gene>
    <name evidence="1" type="ORF">MVEN_00442600</name>
</gene>
<reference evidence="1" key="1">
    <citation type="submission" date="2020-05" db="EMBL/GenBank/DDBJ databases">
        <title>Mycena genomes resolve the evolution of fungal bioluminescence.</title>
        <authorList>
            <person name="Tsai I.J."/>
        </authorList>
    </citation>
    <scope>NUCLEOTIDE SEQUENCE</scope>
    <source>
        <strain evidence="1">CCC161011</strain>
    </source>
</reference>
<comment type="caution">
    <text evidence="1">The sequence shown here is derived from an EMBL/GenBank/DDBJ whole genome shotgun (WGS) entry which is preliminary data.</text>
</comment>